<reference evidence="18 19" key="1">
    <citation type="journal article" date="2018" name="Nat. Ecol. Evol.">
        <title>Genomic signatures of mitonuclear coevolution across populations of Tigriopus californicus.</title>
        <authorList>
            <person name="Barreto F.S."/>
            <person name="Watson E.T."/>
            <person name="Lima T.G."/>
            <person name="Willett C.S."/>
            <person name="Edmands S."/>
            <person name="Li W."/>
            <person name="Burton R.S."/>
        </authorList>
    </citation>
    <scope>NUCLEOTIDE SEQUENCE [LARGE SCALE GENOMIC DNA]</scope>
    <source>
        <strain evidence="18 19">San Diego</strain>
    </source>
</reference>
<dbReference type="OrthoDB" id="6375375at2759"/>
<dbReference type="InterPro" id="IPR001173">
    <property type="entry name" value="Glyco_trans_2-like"/>
</dbReference>
<accession>A0A553NZR9</accession>
<keyword evidence="12 16" id="KW-0333">Golgi apparatus</keyword>
<dbReference type="InterPro" id="IPR000772">
    <property type="entry name" value="Ricin_B_lectin"/>
</dbReference>
<keyword evidence="10" id="KW-0735">Signal-anchor</keyword>
<dbReference type="GO" id="GO:0000139">
    <property type="term" value="C:Golgi membrane"/>
    <property type="evidence" value="ECO:0007669"/>
    <property type="project" value="UniProtKB-SubCell"/>
</dbReference>
<evidence type="ECO:0000256" key="8">
    <source>
        <dbReference type="ARBA" id="ARBA00022723"/>
    </source>
</evidence>
<keyword evidence="19" id="KW-1185">Reference proteome</keyword>
<keyword evidence="8" id="KW-0479">Metal-binding</keyword>
<keyword evidence="7 16" id="KW-0812">Transmembrane</keyword>
<gene>
    <name evidence="18" type="ORF">TCAL_08260</name>
</gene>
<dbReference type="CDD" id="cd02510">
    <property type="entry name" value="pp-GalNAc-T"/>
    <property type="match status" value="1"/>
</dbReference>
<comment type="caution">
    <text evidence="18">The sequence shown here is derived from an EMBL/GenBank/DDBJ whole genome shotgun (WGS) entry which is preliminary data.</text>
</comment>
<dbReference type="Proteomes" id="UP000318571">
    <property type="component" value="Chromosome 9"/>
</dbReference>
<evidence type="ECO:0000256" key="2">
    <source>
        <dbReference type="ARBA" id="ARBA00004323"/>
    </source>
</evidence>
<dbReference type="GO" id="GO:0006493">
    <property type="term" value="P:protein O-linked glycosylation"/>
    <property type="evidence" value="ECO:0007669"/>
    <property type="project" value="UniProtKB-ARBA"/>
</dbReference>
<protein>
    <recommendedName>
        <fullName evidence="16">Polypeptide N-acetylgalactosaminyltransferase</fullName>
        <ecNumber evidence="16">2.4.1.-</ecNumber>
    </recommendedName>
    <alternativeName>
        <fullName evidence="16">Protein-UDP acetylgalactosaminyltransferase</fullName>
    </alternativeName>
</protein>
<name>A0A553NZR9_TIGCA</name>
<evidence type="ECO:0000256" key="4">
    <source>
        <dbReference type="ARBA" id="ARBA00005680"/>
    </source>
</evidence>
<dbReference type="SUPFAM" id="SSF50370">
    <property type="entry name" value="Ricin B-like lectins"/>
    <property type="match status" value="1"/>
</dbReference>
<evidence type="ECO:0000256" key="15">
    <source>
        <dbReference type="ARBA" id="ARBA00023211"/>
    </source>
</evidence>
<keyword evidence="6 16" id="KW-0808">Transferase</keyword>
<dbReference type="GO" id="GO:0004653">
    <property type="term" value="F:polypeptide N-acetylgalactosaminyltransferase activity"/>
    <property type="evidence" value="ECO:0007669"/>
    <property type="project" value="UniProtKB-ARBA"/>
</dbReference>
<dbReference type="Pfam" id="PF00652">
    <property type="entry name" value="Ricin_B_lectin"/>
    <property type="match status" value="1"/>
</dbReference>
<evidence type="ECO:0000256" key="11">
    <source>
        <dbReference type="ARBA" id="ARBA00022989"/>
    </source>
</evidence>
<evidence type="ECO:0000256" key="16">
    <source>
        <dbReference type="RuleBase" id="RU361242"/>
    </source>
</evidence>
<keyword evidence="5 16" id="KW-0328">Glycosyltransferase</keyword>
<dbReference type="FunFam" id="3.90.550.10:FF:000021">
    <property type="entry name" value="Polypeptide N-acetylgalactosaminyltransferase"/>
    <property type="match status" value="1"/>
</dbReference>
<evidence type="ECO:0000256" key="6">
    <source>
        <dbReference type="ARBA" id="ARBA00022679"/>
    </source>
</evidence>
<dbReference type="InterPro" id="IPR035992">
    <property type="entry name" value="Ricin_B-like_lectins"/>
</dbReference>
<dbReference type="SUPFAM" id="SSF53448">
    <property type="entry name" value="Nucleotide-diphospho-sugar transferases"/>
    <property type="match status" value="1"/>
</dbReference>
<dbReference type="SMART" id="SM00458">
    <property type="entry name" value="RICIN"/>
    <property type="match status" value="1"/>
</dbReference>
<keyword evidence="14 16" id="KW-1015">Disulfide bond</keyword>
<dbReference type="EMBL" id="VCGU01000009">
    <property type="protein sequence ID" value="TRY70933.1"/>
    <property type="molecule type" value="Genomic_DNA"/>
</dbReference>
<evidence type="ECO:0000313" key="18">
    <source>
        <dbReference type="EMBL" id="TRY70933.1"/>
    </source>
</evidence>
<evidence type="ECO:0000256" key="9">
    <source>
        <dbReference type="ARBA" id="ARBA00022734"/>
    </source>
</evidence>
<dbReference type="InterPro" id="IPR045885">
    <property type="entry name" value="GalNAc-T"/>
</dbReference>
<dbReference type="Gene3D" id="2.80.10.50">
    <property type="match status" value="1"/>
</dbReference>
<comment type="pathway">
    <text evidence="3 16">Protein modification; protein glycosylation.</text>
</comment>
<dbReference type="Gene3D" id="3.90.550.10">
    <property type="entry name" value="Spore Coat Polysaccharide Biosynthesis Protein SpsA, Chain A"/>
    <property type="match status" value="1"/>
</dbReference>
<sequence>MGAQKKAHKRLDKKRSPGWAGWPIEPKYLILAGVAVAVSAAVWGVISLNQSPTIPVPQDSNHYAFESYASSVADPVQASDHMAEHIRNAIQAYTEPELHPVKSIRGLPADLKDWPPGERGLGITLDETKMSAAEIEKRESMYKQHAFQEYVSDLISPNRSLPDWRGDWCRKTYSEDRPDLDSTSVVVCFHNEAWSTLVRTVHSVVNRSPDHLLEEILLIDDASTMDHLGQKLDDYMEKFAKVRIVRKPERQGLIRCRMLGATLAKAKTMTFLDSHIEAGIGWLEPLMYRLKDEPNLIVSPVIDAINDTTFWYTFIHRDLKGLMNWKMDFEWHEVPAEERKHKVNPWAPHPNPIMSGGLFSINKEFFERIGYYDTGMEIWGGENFEVSFKAWMCGGRIEIAPCSRVGHVFRTWSPYKVDTKKVYGNNIRVAEVWMDEFKYLFYDRLGGIDRPLETRLSSHGDYGDVSERKALRAALQCKSFRWYMDNVAKGLPFHELKGAGEIRNPEMNFCLDQNDHVQFIGSPVFTIPCHGESVGNQYWWFNANSYLLRDYTCIGVASDGLSVVVSDCSKTRPWNYNRKRKWLQQGGKCLTVGSANGIYTSQMHKCDKDNPLQQWVFTRFNERGLAYEDLGDHTKVQSDE</sequence>
<dbReference type="InterPro" id="IPR029044">
    <property type="entry name" value="Nucleotide-diphossugar_trans"/>
</dbReference>
<organism evidence="18 19">
    <name type="scientific">Tigriopus californicus</name>
    <name type="common">Marine copepod</name>
    <dbReference type="NCBI Taxonomy" id="6832"/>
    <lineage>
        <taxon>Eukaryota</taxon>
        <taxon>Metazoa</taxon>
        <taxon>Ecdysozoa</taxon>
        <taxon>Arthropoda</taxon>
        <taxon>Crustacea</taxon>
        <taxon>Multicrustacea</taxon>
        <taxon>Hexanauplia</taxon>
        <taxon>Copepoda</taxon>
        <taxon>Harpacticoida</taxon>
        <taxon>Harpacticidae</taxon>
        <taxon>Tigriopus</taxon>
    </lineage>
</organism>
<feature type="transmembrane region" description="Helical" evidence="16">
    <location>
        <begin position="28"/>
        <end position="46"/>
    </location>
</feature>
<dbReference type="AlphaFoldDB" id="A0A553NZR9"/>
<dbReference type="GO" id="GO:0030246">
    <property type="term" value="F:carbohydrate binding"/>
    <property type="evidence" value="ECO:0007669"/>
    <property type="project" value="UniProtKB-KW"/>
</dbReference>
<evidence type="ECO:0000256" key="1">
    <source>
        <dbReference type="ARBA" id="ARBA00001936"/>
    </source>
</evidence>
<dbReference type="GO" id="GO:0046872">
    <property type="term" value="F:metal ion binding"/>
    <property type="evidence" value="ECO:0007669"/>
    <property type="project" value="UniProtKB-KW"/>
</dbReference>
<keyword evidence="9 16" id="KW-0430">Lectin</keyword>
<evidence type="ECO:0000256" key="10">
    <source>
        <dbReference type="ARBA" id="ARBA00022968"/>
    </source>
</evidence>
<keyword evidence="11 16" id="KW-1133">Transmembrane helix</keyword>
<evidence type="ECO:0000256" key="14">
    <source>
        <dbReference type="ARBA" id="ARBA00023157"/>
    </source>
</evidence>
<dbReference type="OMA" id="GLMRCRM"/>
<evidence type="ECO:0000256" key="7">
    <source>
        <dbReference type="ARBA" id="ARBA00022692"/>
    </source>
</evidence>
<evidence type="ECO:0000313" key="19">
    <source>
        <dbReference type="Proteomes" id="UP000318571"/>
    </source>
</evidence>
<keyword evidence="13 16" id="KW-0472">Membrane</keyword>
<dbReference type="UniPathway" id="UPA00378"/>
<comment type="similarity">
    <text evidence="4 16">Belongs to the glycosyltransferase 2 family. GalNAc-T subfamily.</text>
</comment>
<feature type="domain" description="Ricin B lectin" evidence="17">
    <location>
        <begin position="497"/>
        <end position="618"/>
    </location>
</feature>
<dbReference type="STRING" id="6832.A0A553NZR9"/>
<proteinExistence type="inferred from homology"/>
<evidence type="ECO:0000256" key="3">
    <source>
        <dbReference type="ARBA" id="ARBA00004922"/>
    </source>
</evidence>
<comment type="subcellular location">
    <subcellularLocation>
        <location evidence="2 16">Golgi apparatus membrane</location>
        <topology evidence="2 16">Single-pass type II membrane protein</topology>
    </subcellularLocation>
</comment>
<evidence type="ECO:0000259" key="17">
    <source>
        <dbReference type="SMART" id="SM00458"/>
    </source>
</evidence>
<dbReference type="PANTHER" id="PTHR11675">
    <property type="entry name" value="N-ACETYLGALACTOSAMINYLTRANSFERASE"/>
    <property type="match status" value="1"/>
</dbReference>
<evidence type="ECO:0000256" key="13">
    <source>
        <dbReference type="ARBA" id="ARBA00023136"/>
    </source>
</evidence>
<comment type="cofactor">
    <cofactor evidence="1 16">
        <name>Mn(2+)</name>
        <dbReference type="ChEBI" id="CHEBI:29035"/>
    </cofactor>
</comment>
<dbReference type="PANTHER" id="PTHR11675:SF131">
    <property type="entry name" value="POLYPEPTIDE N-ACETYLGALACTOSAMINYLTRANSFERASE 9-RELATED"/>
    <property type="match status" value="1"/>
</dbReference>
<keyword evidence="15 16" id="KW-0464">Manganese</keyword>
<dbReference type="PROSITE" id="PS50231">
    <property type="entry name" value="RICIN_B_LECTIN"/>
    <property type="match status" value="1"/>
</dbReference>
<evidence type="ECO:0000256" key="12">
    <source>
        <dbReference type="ARBA" id="ARBA00023034"/>
    </source>
</evidence>
<dbReference type="Pfam" id="PF00535">
    <property type="entry name" value="Glycos_transf_2"/>
    <property type="match status" value="1"/>
</dbReference>
<dbReference type="EC" id="2.4.1.-" evidence="16"/>
<evidence type="ECO:0000256" key="5">
    <source>
        <dbReference type="ARBA" id="ARBA00022676"/>
    </source>
</evidence>